<organism evidence="1 2">
    <name type="scientific">Corallococcus carmarthensis</name>
    <dbReference type="NCBI Taxonomy" id="2316728"/>
    <lineage>
        <taxon>Bacteria</taxon>
        <taxon>Pseudomonadati</taxon>
        <taxon>Myxococcota</taxon>
        <taxon>Myxococcia</taxon>
        <taxon>Myxococcales</taxon>
        <taxon>Cystobacterineae</taxon>
        <taxon>Myxococcaceae</taxon>
        <taxon>Corallococcus</taxon>
    </lineage>
</organism>
<name>A0A3A8KFG8_9BACT</name>
<dbReference type="Proteomes" id="UP000268313">
    <property type="component" value="Unassembled WGS sequence"/>
</dbReference>
<accession>A0A3A8KFG8</accession>
<dbReference type="EMBL" id="RAWE01000007">
    <property type="protein sequence ID" value="RKH06928.1"/>
    <property type="molecule type" value="Genomic_DNA"/>
</dbReference>
<keyword evidence="2" id="KW-1185">Reference proteome</keyword>
<sequence length="234" mass="26259">MFQSSVALLLLSIFTLQVGCSRSPETSPWTLEKTQLLQSRILHREVQPAQVVDNHLERYGRVQVRGNEGEAPHTLAFVLRQELTRGDGTTVIDIFDEETGSKSHYEMQDEKGEALIVTDAGQQRMTFNADGTIRVGDAFAKNEQEASDLLHKTGVMDPVSDYSLIVLLDTIHQYIPESDTSKGQVVAAVVVVVWLTGSWYLCSREYSRKGCNTNNGMTQYCRDYCRQVGCSCWK</sequence>
<evidence type="ECO:0000313" key="1">
    <source>
        <dbReference type="EMBL" id="RKH06928.1"/>
    </source>
</evidence>
<dbReference type="AlphaFoldDB" id="A0A3A8KFG8"/>
<reference evidence="2" key="1">
    <citation type="submission" date="2018-09" db="EMBL/GenBank/DDBJ databases">
        <authorList>
            <person name="Livingstone P.G."/>
            <person name="Whitworth D.E."/>
        </authorList>
    </citation>
    <scope>NUCLEOTIDE SEQUENCE [LARGE SCALE GENOMIC DNA]</scope>
    <source>
        <strain evidence="2">CA043D</strain>
    </source>
</reference>
<comment type="caution">
    <text evidence="1">The sequence shown here is derived from an EMBL/GenBank/DDBJ whole genome shotgun (WGS) entry which is preliminary data.</text>
</comment>
<protein>
    <submittedName>
        <fullName evidence="1">Uncharacterized protein</fullName>
    </submittedName>
</protein>
<proteinExistence type="predicted"/>
<evidence type="ECO:0000313" key="2">
    <source>
        <dbReference type="Proteomes" id="UP000268313"/>
    </source>
</evidence>
<gene>
    <name evidence="1" type="ORF">D7X32_03565</name>
</gene>